<evidence type="ECO:0000256" key="5">
    <source>
        <dbReference type="ARBA" id="ARBA00023284"/>
    </source>
</evidence>
<feature type="domain" description="FAD/NAD(P)-binding" evidence="7">
    <location>
        <begin position="4"/>
        <end position="193"/>
    </location>
</feature>
<evidence type="ECO:0000313" key="8">
    <source>
        <dbReference type="EMBL" id="BAV86767.1"/>
    </source>
</evidence>
<keyword evidence="3" id="KW-0560">Oxidoreductase</keyword>
<evidence type="ECO:0000256" key="2">
    <source>
        <dbReference type="ARBA" id="ARBA00022827"/>
    </source>
</evidence>
<dbReference type="SUPFAM" id="SSF51905">
    <property type="entry name" value="FAD/NAD(P)-binding domain"/>
    <property type="match status" value="1"/>
</dbReference>
<dbReference type="Proteomes" id="UP000250241">
    <property type="component" value="Chromosome"/>
</dbReference>
<comment type="catalytic activity">
    <reaction evidence="6">
        <text>[thioredoxin]-dithiol + NADP(+) = [thioredoxin]-disulfide + NADPH + H(+)</text>
        <dbReference type="Rhea" id="RHEA:20345"/>
        <dbReference type="Rhea" id="RHEA-COMP:10698"/>
        <dbReference type="Rhea" id="RHEA-COMP:10700"/>
        <dbReference type="ChEBI" id="CHEBI:15378"/>
        <dbReference type="ChEBI" id="CHEBI:29950"/>
        <dbReference type="ChEBI" id="CHEBI:50058"/>
        <dbReference type="ChEBI" id="CHEBI:57783"/>
        <dbReference type="ChEBI" id="CHEBI:58349"/>
        <dbReference type="EC" id="1.8.1.9"/>
    </reaction>
</comment>
<dbReference type="PRINTS" id="PR00368">
    <property type="entry name" value="FADPNR"/>
</dbReference>
<dbReference type="AlphaFoldDB" id="A0A2Z5QWH0"/>
<sequence length="207" mass="22540">MHLAKTVILSTGSEYRKLGVEGEDRLSGYGVSWCATCDGFFFKEKDIAVVGGGDSALEEALFLTTFARKVYIIHRRDSFRASDIMQKRAFENPKIEVLWDSEVSAIDGDSNLEKVTLKNTKDGSERELPLNGLFIAIGSDPRVDMVKDQLTLSEQGTIEVQGRSSKTSVPGVFAAGDVIDPTYRQAIIAAGSGAVAALDAQHYIENM</sequence>
<accession>A0A2Z5QWH0</accession>
<dbReference type="InterPro" id="IPR036188">
    <property type="entry name" value="FAD/NAD-bd_sf"/>
</dbReference>
<protein>
    <submittedName>
        <fullName evidence="8">Thioredoxin reductase</fullName>
    </submittedName>
</protein>
<keyword evidence="1" id="KW-0285">Flavoprotein</keyword>
<organism evidence="8 9">
    <name type="scientific">Rothia aeria</name>
    <dbReference type="NCBI Taxonomy" id="172042"/>
    <lineage>
        <taxon>Bacteria</taxon>
        <taxon>Bacillati</taxon>
        <taxon>Actinomycetota</taxon>
        <taxon>Actinomycetes</taxon>
        <taxon>Micrococcales</taxon>
        <taxon>Micrococcaceae</taxon>
        <taxon>Rothia</taxon>
    </lineage>
</organism>
<dbReference type="InterPro" id="IPR023753">
    <property type="entry name" value="FAD/NAD-binding_dom"/>
</dbReference>
<dbReference type="PROSITE" id="PS00573">
    <property type="entry name" value="PYRIDINE_REDOX_2"/>
    <property type="match status" value="1"/>
</dbReference>
<dbReference type="InterPro" id="IPR050097">
    <property type="entry name" value="Ferredoxin-NADP_redctase_2"/>
</dbReference>
<dbReference type="InterPro" id="IPR008255">
    <property type="entry name" value="Pyr_nucl-diS_OxRdtase_2_AS"/>
</dbReference>
<gene>
    <name evidence="8" type="ORF">RA11412_0468</name>
</gene>
<keyword evidence="9" id="KW-1185">Reference proteome</keyword>
<evidence type="ECO:0000313" key="9">
    <source>
        <dbReference type="Proteomes" id="UP000250241"/>
    </source>
</evidence>
<evidence type="ECO:0000256" key="6">
    <source>
        <dbReference type="ARBA" id="ARBA00048132"/>
    </source>
</evidence>
<keyword evidence="5" id="KW-0676">Redox-active center</keyword>
<dbReference type="PRINTS" id="PR00469">
    <property type="entry name" value="PNDRDTASEII"/>
</dbReference>
<dbReference type="EMBL" id="AP017895">
    <property type="protein sequence ID" value="BAV86767.1"/>
    <property type="molecule type" value="Genomic_DNA"/>
</dbReference>
<dbReference type="KEGG" id="raj:RA11412_0468"/>
<dbReference type="PANTHER" id="PTHR48105">
    <property type="entry name" value="THIOREDOXIN REDUCTASE 1-RELATED-RELATED"/>
    <property type="match status" value="1"/>
</dbReference>
<evidence type="ECO:0000256" key="1">
    <source>
        <dbReference type="ARBA" id="ARBA00022630"/>
    </source>
</evidence>
<dbReference type="Gene3D" id="3.50.50.60">
    <property type="entry name" value="FAD/NAD(P)-binding domain"/>
    <property type="match status" value="2"/>
</dbReference>
<keyword evidence="2" id="KW-0274">FAD</keyword>
<evidence type="ECO:0000259" key="7">
    <source>
        <dbReference type="Pfam" id="PF07992"/>
    </source>
</evidence>
<reference evidence="8 9" key="1">
    <citation type="submission" date="2016-10" db="EMBL/GenBank/DDBJ databases">
        <title>Genome sequence of Rothia aeria strain JCM11412.</title>
        <authorList>
            <person name="Nambu T."/>
        </authorList>
    </citation>
    <scope>NUCLEOTIDE SEQUENCE [LARGE SCALE GENOMIC DNA]</scope>
    <source>
        <strain evidence="8 9">JCM 11412</strain>
    </source>
</reference>
<dbReference type="Pfam" id="PF07992">
    <property type="entry name" value="Pyr_redox_2"/>
    <property type="match status" value="1"/>
</dbReference>
<evidence type="ECO:0000256" key="4">
    <source>
        <dbReference type="ARBA" id="ARBA00023157"/>
    </source>
</evidence>
<proteinExistence type="predicted"/>
<dbReference type="GO" id="GO:0004791">
    <property type="term" value="F:thioredoxin-disulfide reductase (NADPH) activity"/>
    <property type="evidence" value="ECO:0007669"/>
    <property type="project" value="UniProtKB-EC"/>
</dbReference>
<keyword evidence="4" id="KW-1015">Disulfide bond</keyword>
<evidence type="ECO:0000256" key="3">
    <source>
        <dbReference type="ARBA" id="ARBA00023002"/>
    </source>
</evidence>
<name>A0A2Z5QWH0_9MICC</name>